<feature type="transmembrane region" description="Helical" evidence="1">
    <location>
        <begin position="12"/>
        <end position="31"/>
    </location>
</feature>
<accession>A0A4D9ESV7</accession>
<dbReference type="EMBL" id="QXTE01000062">
    <property type="protein sequence ID" value="TFK08864.1"/>
    <property type="molecule type" value="Genomic_DNA"/>
</dbReference>
<proteinExistence type="predicted"/>
<comment type="caution">
    <text evidence="2">The sequence shown here is derived from an EMBL/GenBank/DDBJ whole genome shotgun (WGS) entry which is preliminary data.</text>
</comment>
<evidence type="ECO:0000256" key="1">
    <source>
        <dbReference type="SAM" id="Phobius"/>
    </source>
</evidence>
<sequence>MTLKQGWVWPNIFIYYSYIMFFSFLHFCILVSHFTTKLYETESPQGAARDLKFTLLLPLSLSDNQIAKKVLIAYAVVKYVFLYIITLYYVPLTPDCQHFN</sequence>
<evidence type="ECO:0000313" key="3">
    <source>
        <dbReference type="Proteomes" id="UP000297703"/>
    </source>
</evidence>
<keyword evidence="1" id="KW-0472">Membrane</keyword>
<feature type="transmembrane region" description="Helical" evidence="1">
    <location>
        <begin position="71"/>
        <end position="90"/>
    </location>
</feature>
<keyword evidence="1" id="KW-0812">Transmembrane</keyword>
<gene>
    <name evidence="2" type="ORF">DR999_PMT08153</name>
</gene>
<keyword evidence="3" id="KW-1185">Reference proteome</keyword>
<organism evidence="2 3">
    <name type="scientific">Platysternon megacephalum</name>
    <name type="common">big-headed turtle</name>
    <dbReference type="NCBI Taxonomy" id="55544"/>
    <lineage>
        <taxon>Eukaryota</taxon>
        <taxon>Metazoa</taxon>
        <taxon>Chordata</taxon>
        <taxon>Craniata</taxon>
        <taxon>Vertebrata</taxon>
        <taxon>Euteleostomi</taxon>
        <taxon>Archelosauria</taxon>
        <taxon>Testudinata</taxon>
        <taxon>Testudines</taxon>
        <taxon>Cryptodira</taxon>
        <taxon>Durocryptodira</taxon>
        <taxon>Testudinoidea</taxon>
        <taxon>Platysternidae</taxon>
        <taxon>Platysternon</taxon>
    </lineage>
</organism>
<dbReference type="AlphaFoldDB" id="A0A4D9ESV7"/>
<reference evidence="2 3" key="2">
    <citation type="submission" date="2019-04" db="EMBL/GenBank/DDBJ databases">
        <title>The genome sequence of big-headed turtle.</title>
        <authorList>
            <person name="Gong S."/>
        </authorList>
    </citation>
    <scope>NUCLEOTIDE SEQUENCE [LARGE SCALE GENOMIC DNA]</scope>
    <source>
        <strain evidence="2">DO16091913</strain>
        <tissue evidence="2">Muscle</tissue>
    </source>
</reference>
<name>A0A4D9ESV7_9SAUR</name>
<reference evidence="2 3" key="1">
    <citation type="submission" date="2019-04" db="EMBL/GenBank/DDBJ databases">
        <title>Draft genome of the big-headed turtle Platysternon megacephalum.</title>
        <authorList>
            <person name="Gong S."/>
        </authorList>
    </citation>
    <scope>NUCLEOTIDE SEQUENCE [LARGE SCALE GENOMIC DNA]</scope>
    <source>
        <strain evidence="2">DO16091913</strain>
        <tissue evidence="2">Muscle</tissue>
    </source>
</reference>
<dbReference type="Proteomes" id="UP000297703">
    <property type="component" value="Unassembled WGS sequence"/>
</dbReference>
<protein>
    <submittedName>
        <fullName evidence="2">Uncharacterized protein</fullName>
    </submittedName>
</protein>
<evidence type="ECO:0000313" key="2">
    <source>
        <dbReference type="EMBL" id="TFK08864.1"/>
    </source>
</evidence>
<keyword evidence="1" id="KW-1133">Transmembrane helix</keyword>